<dbReference type="CDD" id="cd03586">
    <property type="entry name" value="PolY_Pol_IV_kappa"/>
    <property type="match status" value="1"/>
</dbReference>
<dbReference type="InterPro" id="IPR022880">
    <property type="entry name" value="DNApol_IV"/>
</dbReference>
<dbReference type="InterPro" id="IPR017961">
    <property type="entry name" value="DNA_pol_Y-fam_little_finger"/>
</dbReference>
<comment type="subunit">
    <text evidence="16">Monomer.</text>
</comment>
<organism evidence="18 19">
    <name type="scientific">Ferrimicrobium acidiphilum</name>
    <dbReference type="NCBI Taxonomy" id="121039"/>
    <lineage>
        <taxon>Bacteria</taxon>
        <taxon>Bacillati</taxon>
        <taxon>Actinomycetota</taxon>
        <taxon>Acidimicrobiia</taxon>
        <taxon>Acidimicrobiales</taxon>
        <taxon>Acidimicrobiaceae</taxon>
        <taxon>Ferrimicrobium</taxon>
    </lineage>
</organism>
<feature type="domain" description="UmuC" evidence="17">
    <location>
        <begin position="15"/>
        <end position="196"/>
    </location>
</feature>
<evidence type="ECO:0000256" key="8">
    <source>
        <dbReference type="ARBA" id="ARBA00022723"/>
    </source>
</evidence>
<keyword evidence="9 16" id="KW-0227">DNA damage</keyword>
<dbReference type="InterPro" id="IPR043128">
    <property type="entry name" value="Rev_trsase/Diguanyl_cyclase"/>
</dbReference>
<keyword evidence="7 16" id="KW-0235">DNA replication</keyword>
<evidence type="ECO:0000256" key="2">
    <source>
        <dbReference type="ARBA" id="ARBA00010945"/>
    </source>
</evidence>
<dbReference type="SUPFAM" id="SSF56672">
    <property type="entry name" value="DNA/RNA polymerases"/>
    <property type="match status" value="1"/>
</dbReference>
<evidence type="ECO:0000256" key="16">
    <source>
        <dbReference type="HAMAP-Rule" id="MF_01113"/>
    </source>
</evidence>
<keyword evidence="3 16" id="KW-0515">Mutator protein</keyword>
<evidence type="ECO:0000256" key="12">
    <source>
        <dbReference type="ARBA" id="ARBA00023125"/>
    </source>
</evidence>
<evidence type="ECO:0000256" key="11">
    <source>
        <dbReference type="ARBA" id="ARBA00022932"/>
    </source>
</evidence>
<dbReference type="InterPro" id="IPR001126">
    <property type="entry name" value="UmuC"/>
</dbReference>
<comment type="caution">
    <text evidence="18">The sequence shown here is derived from an EMBL/GenBank/DDBJ whole genome shotgun (WGS) entry which is preliminary data.</text>
</comment>
<dbReference type="Proteomes" id="UP001560267">
    <property type="component" value="Unassembled WGS sequence"/>
</dbReference>
<dbReference type="SUPFAM" id="SSF100879">
    <property type="entry name" value="Lesion bypass DNA polymerase (Y-family), little finger domain"/>
    <property type="match status" value="1"/>
</dbReference>
<evidence type="ECO:0000256" key="5">
    <source>
        <dbReference type="ARBA" id="ARBA00022679"/>
    </source>
</evidence>
<evidence type="ECO:0000256" key="1">
    <source>
        <dbReference type="ARBA" id="ARBA00004496"/>
    </source>
</evidence>
<name>A0ABV3Y4K8_9ACTN</name>
<proteinExistence type="inferred from homology"/>
<feature type="binding site" evidence="16">
    <location>
        <position position="19"/>
    </location>
    <ligand>
        <name>Mg(2+)</name>
        <dbReference type="ChEBI" id="CHEBI:18420"/>
    </ligand>
</feature>
<dbReference type="PANTHER" id="PTHR11076">
    <property type="entry name" value="DNA REPAIR POLYMERASE UMUC / TRANSFERASE FAMILY MEMBER"/>
    <property type="match status" value="1"/>
</dbReference>
<evidence type="ECO:0000256" key="3">
    <source>
        <dbReference type="ARBA" id="ARBA00022457"/>
    </source>
</evidence>
<keyword evidence="19" id="KW-1185">Reference proteome</keyword>
<comment type="similarity">
    <text evidence="2 16">Belongs to the DNA polymerase type-Y family.</text>
</comment>
<reference evidence="18 19" key="1">
    <citation type="submission" date="2024-07" db="EMBL/GenBank/DDBJ databases">
        <title>Draft Genome Sequence of Ferrimicrobium acidiphilum Strain YE2023, Isolated from a Pulp of Bioleach Reactor.</title>
        <authorList>
            <person name="Elkina Y.A."/>
            <person name="Bulaeva A.G."/>
            <person name="Beletsky A.V."/>
            <person name="Mardanov A.V."/>
        </authorList>
    </citation>
    <scope>NUCLEOTIDE SEQUENCE [LARGE SCALE GENOMIC DNA]</scope>
    <source>
        <strain evidence="18 19">YE2023</strain>
    </source>
</reference>
<dbReference type="InterPro" id="IPR043502">
    <property type="entry name" value="DNA/RNA_pol_sf"/>
</dbReference>
<evidence type="ECO:0000256" key="9">
    <source>
        <dbReference type="ARBA" id="ARBA00022763"/>
    </source>
</evidence>
<dbReference type="Gene3D" id="3.40.1170.60">
    <property type="match status" value="1"/>
</dbReference>
<accession>A0ABV3Y4K8</accession>
<dbReference type="HAMAP" id="MF_01113">
    <property type="entry name" value="DNApol_IV"/>
    <property type="match status" value="1"/>
</dbReference>
<dbReference type="RefSeq" id="WP_276957765.1">
    <property type="nucleotide sequence ID" value="NZ_DAHZRA010000069.1"/>
</dbReference>
<dbReference type="Gene3D" id="1.10.150.20">
    <property type="entry name" value="5' to 3' exonuclease, C-terminal subdomain"/>
    <property type="match status" value="1"/>
</dbReference>
<comment type="function">
    <text evidence="14 16">Poorly processive, error-prone DNA polymerase involved in untargeted mutagenesis. Copies undamaged DNA at stalled replication forks, which arise in vivo from mismatched or misaligned primer ends. These misaligned primers can be extended by PolIV. Exhibits no 3'-5' exonuclease (proofreading) activity. May be involved in translesional synthesis, in conjunction with the beta clamp from PolIII.</text>
</comment>
<evidence type="ECO:0000256" key="7">
    <source>
        <dbReference type="ARBA" id="ARBA00022705"/>
    </source>
</evidence>
<evidence type="ECO:0000313" key="19">
    <source>
        <dbReference type="Proteomes" id="UP001560267"/>
    </source>
</evidence>
<evidence type="ECO:0000256" key="14">
    <source>
        <dbReference type="ARBA" id="ARBA00025589"/>
    </source>
</evidence>
<comment type="catalytic activity">
    <reaction evidence="15 16">
        <text>DNA(n) + a 2'-deoxyribonucleoside 5'-triphosphate = DNA(n+1) + diphosphate</text>
        <dbReference type="Rhea" id="RHEA:22508"/>
        <dbReference type="Rhea" id="RHEA-COMP:17339"/>
        <dbReference type="Rhea" id="RHEA-COMP:17340"/>
        <dbReference type="ChEBI" id="CHEBI:33019"/>
        <dbReference type="ChEBI" id="CHEBI:61560"/>
        <dbReference type="ChEBI" id="CHEBI:173112"/>
        <dbReference type="EC" id="2.7.7.7"/>
    </reaction>
</comment>
<evidence type="ECO:0000256" key="10">
    <source>
        <dbReference type="ARBA" id="ARBA00022842"/>
    </source>
</evidence>
<dbReference type="InterPro" id="IPR053848">
    <property type="entry name" value="IMS_HHH_1"/>
</dbReference>
<dbReference type="Pfam" id="PF11799">
    <property type="entry name" value="IMS_C"/>
    <property type="match status" value="1"/>
</dbReference>
<keyword evidence="13 16" id="KW-0234">DNA repair</keyword>
<dbReference type="PROSITE" id="PS50173">
    <property type="entry name" value="UMUC"/>
    <property type="match status" value="1"/>
</dbReference>
<comment type="cofactor">
    <cofactor evidence="16">
        <name>Mg(2+)</name>
        <dbReference type="ChEBI" id="CHEBI:18420"/>
    </cofactor>
    <text evidence="16">Binds 2 magnesium ions per subunit.</text>
</comment>
<evidence type="ECO:0000256" key="4">
    <source>
        <dbReference type="ARBA" id="ARBA00022490"/>
    </source>
</evidence>
<dbReference type="EMBL" id="JBFSHR010000056">
    <property type="protein sequence ID" value="MEX6430482.1"/>
    <property type="molecule type" value="Genomic_DNA"/>
</dbReference>
<keyword evidence="6 16" id="KW-0548">Nucleotidyltransferase</keyword>
<evidence type="ECO:0000256" key="6">
    <source>
        <dbReference type="ARBA" id="ARBA00022695"/>
    </source>
</evidence>
<dbReference type="Gene3D" id="3.30.1490.100">
    <property type="entry name" value="DNA polymerase, Y-family, little finger domain"/>
    <property type="match status" value="1"/>
</dbReference>
<keyword evidence="10 16" id="KW-0460">Magnesium</keyword>
<dbReference type="Gene3D" id="3.30.70.270">
    <property type="match status" value="1"/>
</dbReference>
<evidence type="ECO:0000256" key="15">
    <source>
        <dbReference type="ARBA" id="ARBA00049244"/>
    </source>
</evidence>
<dbReference type="PANTHER" id="PTHR11076:SF33">
    <property type="entry name" value="DNA POLYMERASE KAPPA"/>
    <property type="match status" value="1"/>
</dbReference>
<dbReference type="Pfam" id="PF00817">
    <property type="entry name" value="IMS"/>
    <property type="match status" value="1"/>
</dbReference>
<feature type="site" description="Substrate discrimination" evidence="16">
    <location>
        <position position="24"/>
    </location>
</feature>
<dbReference type="NCBIfam" id="NF002677">
    <property type="entry name" value="PRK02406.1"/>
    <property type="match status" value="1"/>
</dbReference>
<keyword evidence="8 16" id="KW-0479">Metal-binding</keyword>
<keyword evidence="11 16" id="KW-0239">DNA-directed DNA polymerase</keyword>
<protein>
    <recommendedName>
        <fullName evidence="16">DNA polymerase IV</fullName>
        <shortName evidence="16">Pol IV</shortName>
        <ecNumber evidence="16">2.7.7.7</ecNumber>
    </recommendedName>
</protein>
<gene>
    <name evidence="16 18" type="primary">dinB</name>
    <name evidence="18" type="ORF">AB6A68_11665</name>
</gene>
<dbReference type="InterPro" id="IPR036775">
    <property type="entry name" value="DNA_pol_Y-fam_lit_finger_sf"/>
</dbReference>
<evidence type="ECO:0000256" key="13">
    <source>
        <dbReference type="ARBA" id="ARBA00023204"/>
    </source>
</evidence>
<keyword evidence="4 16" id="KW-0963">Cytoplasm</keyword>
<sequence length="383" mass="42061">MLDECTEKAPDIRKIIHVDMDAFFAAVEQRDHAELRGQPVIVGGDPTGRGVVATCSYEARSFGIHSAMTASRARLLCPQAIFVRPRMAAYREASQDVMGILHSYTRLVEPLSLDEAFLDVTAATADGTLAIQIAKEIRARIEQETGLTASAGVSYNKSLAKLASDWRKPNGLVVIPPKRGLAFLAPLHVSKLHGVGPATVARLSKMGIHTVLDLRNTSQETLARQFGKAGLWFYEVARGIDLRPVQPHRERKSVGYERTFEENLRDRTIMMASLQEMAAQVSRRLHELGLAGRTVSIKVRFRDFQTVTRSHTAPQPIWRCEDISACLPELLARAVPTGLSGYPSVRLLGVTVSSFAATEVNCSDTGQLSLLDEVIYDQPGQTS</sequence>
<evidence type="ECO:0000259" key="17">
    <source>
        <dbReference type="PROSITE" id="PS50173"/>
    </source>
</evidence>
<dbReference type="InterPro" id="IPR050116">
    <property type="entry name" value="DNA_polymerase-Y"/>
</dbReference>
<dbReference type="Pfam" id="PF21999">
    <property type="entry name" value="IMS_HHH_1"/>
    <property type="match status" value="1"/>
</dbReference>
<keyword evidence="12 16" id="KW-0238">DNA-binding</keyword>
<evidence type="ECO:0000313" key="18">
    <source>
        <dbReference type="EMBL" id="MEX6430482.1"/>
    </source>
</evidence>
<dbReference type="GO" id="GO:0003887">
    <property type="term" value="F:DNA-directed DNA polymerase activity"/>
    <property type="evidence" value="ECO:0007669"/>
    <property type="project" value="UniProtKB-EC"/>
</dbReference>
<dbReference type="EC" id="2.7.7.7" evidence="16"/>
<feature type="binding site" evidence="16">
    <location>
        <position position="114"/>
    </location>
    <ligand>
        <name>Mg(2+)</name>
        <dbReference type="ChEBI" id="CHEBI:18420"/>
    </ligand>
</feature>
<feature type="active site" evidence="16">
    <location>
        <position position="115"/>
    </location>
</feature>
<keyword evidence="5 16" id="KW-0808">Transferase</keyword>
<comment type="subcellular location">
    <subcellularLocation>
        <location evidence="1 16">Cytoplasm</location>
    </subcellularLocation>
</comment>